<reference evidence="1 2" key="1">
    <citation type="submission" date="2016-02" db="EMBL/GenBank/DDBJ databases">
        <title>Genome analysis of coral dinoflagellate symbionts highlights evolutionary adaptations to a symbiotic lifestyle.</title>
        <authorList>
            <person name="Aranda M."/>
            <person name="Li Y."/>
            <person name="Liew Y.J."/>
            <person name="Baumgarten S."/>
            <person name="Simakov O."/>
            <person name="Wilson M."/>
            <person name="Piel J."/>
            <person name="Ashoor H."/>
            <person name="Bougouffa S."/>
            <person name="Bajic V.B."/>
            <person name="Ryu T."/>
            <person name="Ravasi T."/>
            <person name="Bayer T."/>
            <person name="Micklem G."/>
            <person name="Kim H."/>
            <person name="Bhak J."/>
            <person name="Lajeunesse T.C."/>
            <person name="Voolstra C.R."/>
        </authorList>
    </citation>
    <scope>NUCLEOTIDE SEQUENCE [LARGE SCALE GENOMIC DNA]</scope>
    <source>
        <strain evidence="1 2">CCMP2467</strain>
    </source>
</reference>
<sequence length="341" mass="37386">MINFAPKAQLTAIVDDWSVYYKGRVKAVLDGTWKSEDVWGGLAAEMVLMAPYTNLPEDVAKAAAETQEKIRSGEFHPFTGPIFKQDGSQAVGEGEILDDGTLLGMNWYIKGIDDKCMTLKAPKQGASLQKRLYCVQRVAFLFTGGDIPHAHAHLVPMVEGTDITSRRYIREETLTFAEIPTPPPAELAKVAKEIRTAMEEGGWSCFPGIQFGQFLDLGSTRFHRLSARVICHLEGESPRGRAMRDQFLKPVDRFAPVRSAAVFNPPQHVLGNVICGNVPVLTVPKNASMKTMIGGRHERLERGPERQRRGSPAIAIGVRPAGRKHLFAPAFGPGFSIVAGP</sequence>
<dbReference type="Proteomes" id="UP000186817">
    <property type="component" value="Unassembled WGS sequence"/>
</dbReference>
<dbReference type="AlphaFoldDB" id="A0A1Q9BQP8"/>
<proteinExistence type="predicted"/>
<dbReference type="EMBL" id="LSRX01006701">
    <property type="protein sequence ID" value="OLP73006.1"/>
    <property type="molecule type" value="Genomic_DNA"/>
</dbReference>
<comment type="caution">
    <text evidence="1">The sequence shown here is derived from an EMBL/GenBank/DDBJ whole genome shotgun (WGS) entry which is preliminary data.</text>
</comment>
<keyword evidence="2" id="KW-1185">Reference proteome</keyword>
<dbReference type="PANTHER" id="PTHR43208:SF1">
    <property type="entry name" value="ABC TRANSPORTER SUBSTRATE-BINDING PROTEIN"/>
    <property type="match status" value="1"/>
</dbReference>
<dbReference type="PANTHER" id="PTHR43208">
    <property type="entry name" value="ABC TRANSPORTER SUBSTRATE-BINDING PROTEIN"/>
    <property type="match status" value="1"/>
</dbReference>
<evidence type="ECO:0000313" key="2">
    <source>
        <dbReference type="Proteomes" id="UP000186817"/>
    </source>
</evidence>
<gene>
    <name evidence="1" type="ORF">AK812_SmicGene47937</name>
</gene>
<dbReference type="Gene3D" id="3.40.50.2300">
    <property type="match status" value="2"/>
</dbReference>
<dbReference type="InterPro" id="IPR036265">
    <property type="entry name" value="HIT-like_sf"/>
</dbReference>
<protein>
    <submittedName>
        <fullName evidence="1">Uncharacterized protein</fullName>
    </submittedName>
</protein>
<accession>A0A1Q9BQP8</accession>
<organism evidence="1 2">
    <name type="scientific">Symbiodinium microadriaticum</name>
    <name type="common">Dinoflagellate</name>
    <name type="synonym">Zooxanthella microadriatica</name>
    <dbReference type="NCBI Taxonomy" id="2951"/>
    <lineage>
        <taxon>Eukaryota</taxon>
        <taxon>Sar</taxon>
        <taxon>Alveolata</taxon>
        <taxon>Dinophyceae</taxon>
        <taxon>Suessiales</taxon>
        <taxon>Symbiodiniaceae</taxon>
        <taxon>Symbiodinium</taxon>
    </lineage>
</organism>
<name>A0A1Q9BQP8_SYMMI</name>
<dbReference type="SUPFAM" id="SSF54197">
    <property type="entry name" value="HIT-like"/>
    <property type="match status" value="1"/>
</dbReference>
<dbReference type="OrthoDB" id="8300143at2759"/>
<evidence type="ECO:0000313" key="1">
    <source>
        <dbReference type="EMBL" id="OLP73006.1"/>
    </source>
</evidence>
<dbReference type="InterPro" id="IPR052910">
    <property type="entry name" value="ABC-Purine-Binding"/>
</dbReference>